<dbReference type="AlphaFoldDB" id="A0A6L2Q392"/>
<dbReference type="PANTHER" id="PTHR19446">
    <property type="entry name" value="REVERSE TRANSCRIPTASES"/>
    <property type="match status" value="1"/>
</dbReference>
<feature type="region of interest" description="Disordered" evidence="1">
    <location>
        <begin position="1"/>
        <end position="22"/>
    </location>
</feature>
<name>A0A6L2Q392_COPFO</name>
<dbReference type="OrthoDB" id="414730at2759"/>
<reference evidence="4" key="1">
    <citation type="submission" date="2020-01" db="EMBL/GenBank/DDBJ databases">
        <title>Draft genome sequence of the Termite Coptotermes fromosanus.</title>
        <authorList>
            <person name="Itakura S."/>
            <person name="Yosikawa Y."/>
            <person name="Umezawa K."/>
        </authorList>
    </citation>
    <scope>NUCLEOTIDE SEQUENCE [LARGE SCALE GENOMIC DNA]</scope>
</reference>
<dbReference type="InParanoid" id="A0A6L2Q392"/>
<dbReference type="Pfam" id="PF00078">
    <property type="entry name" value="RVT_1"/>
    <property type="match status" value="1"/>
</dbReference>
<dbReference type="Proteomes" id="UP000502823">
    <property type="component" value="Unassembled WGS sequence"/>
</dbReference>
<organism evidence="3 4">
    <name type="scientific">Coptotermes formosanus</name>
    <name type="common">Formosan subterranean termite</name>
    <dbReference type="NCBI Taxonomy" id="36987"/>
    <lineage>
        <taxon>Eukaryota</taxon>
        <taxon>Metazoa</taxon>
        <taxon>Ecdysozoa</taxon>
        <taxon>Arthropoda</taxon>
        <taxon>Hexapoda</taxon>
        <taxon>Insecta</taxon>
        <taxon>Pterygota</taxon>
        <taxon>Neoptera</taxon>
        <taxon>Polyneoptera</taxon>
        <taxon>Dictyoptera</taxon>
        <taxon>Blattodea</taxon>
        <taxon>Blattoidea</taxon>
        <taxon>Termitoidae</taxon>
        <taxon>Rhinotermitidae</taxon>
        <taxon>Coptotermes</taxon>
    </lineage>
</organism>
<evidence type="ECO:0000256" key="1">
    <source>
        <dbReference type="SAM" id="MobiDB-lite"/>
    </source>
</evidence>
<proteinExistence type="predicted"/>
<dbReference type="GO" id="GO:0071897">
    <property type="term" value="P:DNA biosynthetic process"/>
    <property type="evidence" value="ECO:0007669"/>
    <property type="project" value="UniProtKB-ARBA"/>
</dbReference>
<keyword evidence="4" id="KW-1185">Reference proteome</keyword>
<evidence type="ECO:0000313" key="4">
    <source>
        <dbReference type="Proteomes" id="UP000502823"/>
    </source>
</evidence>
<comment type="caution">
    <text evidence="3">The sequence shown here is derived from an EMBL/GenBank/DDBJ whole genome shotgun (WGS) entry which is preliminary data.</text>
</comment>
<dbReference type="InterPro" id="IPR000477">
    <property type="entry name" value="RT_dom"/>
</dbReference>
<protein>
    <recommendedName>
        <fullName evidence="2">Reverse transcriptase domain-containing protein</fullName>
    </recommendedName>
</protein>
<dbReference type="InterPro" id="IPR043502">
    <property type="entry name" value="DNA/RNA_pol_sf"/>
</dbReference>
<evidence type="ECO:0000313" key="3">
    <source>
        <dbReference type="EMBL" id="GFG39373.1"/>
    </source>
</evidence>
<accession>A0A6L2Q392</accession>
<dbReference type="SUPFAM" id="SSF56672">
    <property type="entry name" value="DNA/RNA polymerases"/>
    <property type="match status" value="1"/>
</dbReference>
<dbReference type="EMBL" id="BLKM01000898">
    <property type="protein sequence ID" value="GFG39373.1"/>
    <property type="molecule type" value="Genomic_DNA"/>
</dbReference>
<feature type="domain" description="Reverse transcriptase" evidence="2">
    <location>
        <begin position="115"/>
        <end position="233"/>
    </location>
</feature>
<sequence length="243" mass="27898">MDDEQNKGADTIIDNINKDKNEPANNNNPLNYLIHNFKYPFTKIKWHYTLTNEIRKIIKSLKAKNSCGYDEIPTKILKLSVPFIISPLTHICNKCLSQGVFPDRVKFSVVKPIFKNGDKLITSNYRPILLLVSFSKVFEKLICNRLYEHISINGILDTEQYGFRTNTSPENASYELTHAILSAMNNKCVVGGIFCNLEKAFDCVDHNILLEKLQFYGIVGKFQALIKSYFSGRYQKVFIDNIN</sequence>
<evidence type="ECO:0000259" key="2">
    <source>
        <dbReference type="Pfam" id="PF00078"/>
    </source>
</evidence>
<gene>
    <name evidence="3" type="ORF">Cfor_08326</name>
</gene>